<evidence type="ECO:0000256" key="1">
    <source>
        <dbReference type="SAM" id="MobiDB-lite"/>
    </source>
</evidence>
<keyword evidence="2" id="KW-1133">Transmembrane helix</keyword>
<proteinExistence type="predicted"/>
<accession>A0A0P6XQU5</accession>
<organism evidence="3 4">
    <name type="scientific">Levilinea saccharolytica</name>
    <dbReference type="NCBI Taxonomy" id="229921"/>
    <lineage>
        <taxon>Bacteria</taxon>
        <taxon>Bacillati</taxon>
        <taxon>Chloroflexota</taxon>
        <taxon>Anaerolineae</taxon>
        <taxon>Anaerolineales</taxon>
        <taxon>Anaerolineaceae</taxon>
        <taxon>Levilinea</taxon>
    </lineage>
</organism>
<keyword evidence="2" id="KW-0812">Transmembrane</keyword>
<feature type="compositionally biased region" description="Polar residues" evidence="1">
    <location>
        <begin position="91"/>
        <end position="105"/>
    </location>
</feature>
<feature type="region of interest" description="Disordered" evidence="1">
    <location>
        <begin position="73"/>
        <end position="106"/>
    </location>
</feature>
<keyword evidence="4" id="KW-1185">Reference proteome</keyword>
<reference evidence="3 4" key="1">
    <citation type="submission" date="2015-07" db="EMBL/GenBank/DDBJ databases">
        <title>Genome sequence of Levilinea saccharolytica DSM 16555.</title>
        <authorList>
            <person name="Hemp J."/>
            <person name="Ward L.M."/>
            <person name="Pace L.A."/>
            <person name="Fischer W.W."/>
        </authorList>
    </citation>
    <scope>NUCLEOTIDE SEQUENCE [LARGE SCALE GENOMIC DNA]</scope>
    <source>
        <strain evidence="3 4">KIBI-1</strain>
    </source>
</reference>
<protein>
    <recommendedName>
        <fullName evidence="5">SGNH hydrolase-type esterase domain-containing protein</fullName>
    </recommendedName>
</protein>
<dbReference type="RefSeq" id="WP_147238930.1">
    <property type="nucleotide sequence ID" value="NZ_BBXZ01000175.1"/>
</dbReference>
<gene>
    <name evidence="3" type="ORF">ADN01_09505</name>
</gene>
<dbReference type="OrthoDB" id="164810at2"/>
<evidence type="ECO:0008006" key="5">
    <source>
        <dbReference type="Google" id="ProtNLM"/>
    </source>
</evidence>
<feature type="compositionally biased region" description="Low complexity" evidence="1">
    <location>
        <begin position="73"/>
        <end position="83"/>
    </location>
</feature>
<dbReference type="Proteomes" id="UP000050501">
    <property type="component" value="Unassembled WGS sequence"/>
</dbReference>
<comment type="caution">
    <text evidence="3">The sequence shown here is derived from an EMBL/GenBank/DDBJ whole genome shotgun (WGS) entry which is preliminary data.</text>
</comment>
<dbReference type="EMBL" id="LGCM01000035">
    <property type="protein sequence ID" value="KPL81814.1"/>
    <property type="molecule type" value="Genomic_DNA"/>
</dbReference>
<evidence type="ECO:0000313" key="4">
    <source>
        <dbReference type="Proteomes" id="UP000050501"/>
    </source>
</evidence>
<dbReference type="AlphaFoldDB" id="A0A0P6XQU5"/>
<name>A0A0P6XQU5_9CHLR</name>
<dbReference type="InterPro" id="IPR036514">
    <property type="entry name" value="SGNH_hydro_sf"/>
</dbReference>
<sequence length="355" mass="38650">MTHEIPTLPRAPHAARTKNVRRWLLFAAAAGMGVCLGLQILLFGAGFVAPWSAAAWLAPNPIPTITSTPAPLPSLTALPSRTPQPRPSETLAPTYTSLPTSTPDSSGWREWPVIPAANAHAAQIFALGQERGANPRVFSKVGDSNSTMPFFLACFDQGPHAYNLGAYTDLQPAVEQFAGSFARTSRVARNGLTATGALSLDWGEDGACLENESALACEYRLYRPSYAFVALGTNDVNEGPTLFEQSLRRILEFTLEQGIVPIVATKADNLEGDESFNGIIARLAMEYNVPVWNLWRATRDLPGFGLREDGAHFTYSPSTGGLCQFDRWQLPEYGWPNRNLTALQALDAVWRMSTP</sequence>
<keyword evidence="2" id="KW-0472">Membrane</keyword>
<dbReference type="SUPFAM" id="SSF52266">
    <property type="entry name" value="SGNH hydrolase"/>
    <property type="match status" value="1"/>
</dbReference>
<dbReference type="CDD" id="cd01653">
    <property type="entry name" value="GATase1"/>
    <property type="match status" value="1"/>
</dbReference>
<dbReference type="STRING" id="229921.ADN01_09505"/>
<dbReference type="Gene3D" id="3.40.50.1110">
    <property type="entry name" value="SGNH hydrolase"/>
    <property type="match status" value="1"/>
</dbReference>
<evidence type="ECO:0000313" key="3">
    <source>
        <dbReference type="EMBL" id="KPL81814.1"/>
    </source>
</evidence>
<evidence type="ECO:0000256" key="2">
    <source>
        <dbReference type="SAM" id="Phobius"/>
    </source>
</evidence>
<feature type="transmembrane region" description="Helical" evidence="2">
    <location>
        <begin position="23"/>
        <end position="51"/>
    </location>
</feature>